<dbReference type="GeneID" id="5698415"/>
<name>A8BQI2_GIAIC</name>
<keyword evidence="1" id="KW-1015">Disulfide bond</keyword>
<dbReference type="KEGG" id="gla:GL50803_00114210"/>
<dbReference type="PROSITE" id="PS01186">
    <property type="entry name" value="EGF_2"/>
    <property type="match status" value="1"/>
</dbReference>
<gene>
    <name evidence="2" type="ORF">GL50803_00114210</name>
</gene>
<dbReference type="Proteomes" id="UP000001548">
    <property type="component" value="Unassembled WGS sequence"/>
</dbReference>
<comment type="caution">
    <text evidence="2">The sequence shown here is derived from an EMBL/GenBank/DDBJ whole genome shotgun (WGS) entry which is preliminary data.</text>
</comment>
<feature type="disulfide bond" evidence="1">
    <location>
        <begin position="894"/>
        <end position="911"/>
    </location>
</feature>
<dbReference type="RefSeq" id="XP_001705529.1">
    <property type="nucleotide sequence ID" value="XM_001705477.1"/>
</dbReference>
<dbReference type="OMA" id="HATIGTN"/>
<dbReference type="InterPro" id="IPR000742">
    <property type="entry name" value="EGF"/>
</dbReference>
<dbReference type="Gene3D" id="2.160.20.110">
    <property type="match status" value="2"/>
</dbReference>
<evidence type="ECO:0000256" key="1">
    <source>
        <dbReference type="PROSITE-ProRule" id="PRU00076"/>
    </source>
</evidence>
<proteinExistence type="predicted"/>
<dbReference type="EMBL" id="AACB03000004">
    <property type="protein sequence ID" value="KAE8302007.1"/>
    <property type="molecule type" value="Genomic_DNA"/>
</dbReference>
<evidence type="ECO:0000313" key="3">
    <source>
        <dbReference type="Proteomes" id="UP000001548"/>
    </source>
</evidence>
<feature type="disulfide bond" evidence="1">
    <location>
        <begin position="913"/>
        <end position="922"/>
    </location>
</feature>
<sequence>MICLTWLLVLSLTEECQRRDTTIGIYSESDFNKIRDCPCCDYAIGADIAFQRPIVPIPVFTGSLYGQNHTLSNIRFDLSGTPNEYVNCGIFGFLDQGTVAAVSLVISHTMVDSKILNLGTVAGYAYKPRLYMINVTGTIEGTFSTPSSSSEHPYLDKGSSIGGIVGLLENENGEPITEMRGFVNVSLSNVNSVYYPLNIGSFFGRFESDTPLQHFIIHWSSTMQVALKSNTTAYVGGAVGYCAADVVHATIGTNQTSGTITGKGTPTLFLGGAFGSVGGLYKILSWNKNTTCAAEEGTCVSGAIAGMVSTRKAVYNLTFGGPSTVSCDALSCTTGGVIGSADAGKFDTMLFNGSVSCKARDTVTCGGVFGHVFSSLDRIYSYAQSVVASSVASSSDMIMAVGGLAGIIGGDSLNGEMLVINSSVSNVTTVSGTGPGSIFIGGFAGKIAMQAVRLIRIYSCAAYSNTVNATETSSSYAISNHATAGGFVAFSKMAKYDFSYSYNSQNISAESKLSSAAAGGFVGDGLETHGNHMMIYNAYINGTSGGPEQASVRVGGFGGGLEGNALVRYTGAFSKALIGKSVAQAALNVGGFAGILQGAHSYGGFCEADIIDVTATGDAGRYSVGGFVGTLNGVTSYVNGAWAKANIKVTNPGSAAFDSKKGMRIGGFVGTMESSSVLNSTQAFGSITLSQAQSAKAGAMVGAAHTANISACMSNVTFSSSPSQSDPFKMVGYSDGTISMDDGSMNFQIVETEGQASETNVTYLTWDKAKKNSSYQTTSGSYYHGFNLNNPSRRQYLIKYENEYPGLQVLPNPCSVDNPRWREGNYCIFVEFNVNITLSSEYMDGKPFVAAHVAPDTCPDFSVCRGHYTSPLTVDCNPGFGGLRCGNCTTDSACAHGGSCDKSFGSSYGSCKCVRGYKGVDCTYETCGGYKNDQCNGLGMCTYVNDGFYICDCPSKEYYIKNQLCAKGCMGLTTGMCVGPPSNLDRNILCPPGQSYKTFCGSQSGVNQSGYIASISIMTIIAVVAVILLVLVALGKVSFTCCKANGGHQRDLGDSMPLADREMVNSIHSPLDASVRRIQSVSGGVSIL</sequence>
<dbReference type="VEuPathDB" id="GiardiaDB:GL50803_114210"/>
<accession>A8BQI2</accession>
<dbReference type="PROSITE" id="PS00022">
    <property type="entry name" value="EGF_1"/>
    <property type="match status" value="1"/>
</dbReference>
<evidence type="ECO:0000313" key="2">
    <source>
        <dbReference type="EMBL" id="KAE8302007.1"/>
    </source>
</evidence>
<dbReference type="PROSITE" id="PS50026">
    <property type="entry name" value="EGF_3"/>
    <property type="match status" value="1"/>
</dbReference>
<organism evidence="2 3">
    <name type="scientific">Giardia intestinalis (strain ATCC 50803 / WB clone C6)</name>
    <name type="common">Giardia lamblia</name>
    <dbReference type="NCBI Taxonomy" id="184922"/>
    <lineage>
        <taxon>Eukaryota</taxon>
        <taxon>Metamonada</taxon>
        <taxon>Diplomonadida</taxon>
        <taxon>Hexamitidae</taxon>
        <taxon>Giardiinae</taxon>
        <taxon>Giardia</taxon>
    </lineage>
</organism>
<dbReference type="Gene3D" id="2.10.25.10">
    <property type="entry name" value="Laminin"/>
    <property type="match status" value="1"/>
</dbReference>
<keyword evidence="3" id="KW-1185">Reference proteome</keyword>
<comment type="caution">
    <text evidence="1">Lacks conserved residue(s) required for the propagation of feature annotation.</text>
</comment>
<keyword evidence="1" id="KW-0245">EGF-like domain</keyword>
<dbReference type="AlphaFoldDB" id="A8BQI2"/>
<reference evidence="2 3" key="1">
    <citation type="journal article" date="2007" name="Science">
        <title>Genomic minimalism in the early diverging intestinal parasite Giardia lamblia.</title>
        <authorList>
            <person name="Morrison H.G."/>
            <person name="McArthur A.G."/>
            <person name="Gillin F.D."/>
            <person name="Aley S.B."/>
            <person name="Adam R.D."/>
            <person name="Olsen G.J."/>
            <person name="Best A.A."/>
            <person name="Cande W.Z."/>
            <person name="Chen F."/>
            <person name="Cipriano M.J."/>
            <person name="Davids B.J."/>
            <person name="Dawson S.C."/>
            <person name="Elmendorf H.G."/>
            <person name="Hehl A.B."/>
            <person name="Holder M.E."/>
            <person name="Huse S.M."/>
            <person name="Kim U.U."/>
            <person name="Lasek-Nesselquist E."/>
            <person name="Manning G."/>
            <person name="Nigam A."/>
            <person name="Nixon J.E."/>
            <person name="Palm D."/>
            <person name="Passamaneck N.E."/>
            <person name="Prabhu A."/>
            <person name="Reich C.I."/>
            <person name="Reiner D.S."/>
            <person name="Samuelson J."/>
            <person name="Svard S.G."/>
            <person name="Sogin M.L."/>
        </authorList>
    </citation>
    <scope>NUCLEOTIDE SEQUENCE [LARGE SCALE GENOMIC DNA]</scope>
    <source>
        <strain evidence="2 3">WB C6</strain>
    </source>
</reference>
<dbReference type="HOGENOM" id="CLU_285050_0_0_1"/>
<protein>
    <submittedName>
        <fullName evidence="2">Uncharacterized protein</fullName>
    </submittedName>
</protein>